<dbReference type="GO" id="GO:0004309">
    <property type="term" value="F:exopolyphosphatase activity"/>
    <property type="evidence" value="ECO:0007669"/>
    <property type="project" value="TreeGrafter"/>
</dbReference>
<protein>
    <submittedName>
        <fullName evidence="2">Exopolyphosphatase PRUNE1-like</fullName>
    </submittedName>
</protein>
<gene>
    <name evidence="2" type="primary">LOC6902217</name>
</gene>
<dbReference type="PANTHER" id="PTHR12112">
    <property type="entry name" value="BNIP - RELATED"/>
    <property type="match status" value="1"/>
</dbReference>
<dbReference type="GO" id="GO:0005737">
    <property type="term" value="C:cytoplasm"/>
    <property type="evidence" value="ECO:0007669"/>
    <property type="project" value="TreeGrafter"/>
</dbReference>
<dbReference type="eggNOG" id="KOG4129">
    <property type="taxonomic scope" value="Eukaryota"/>
</dbReference>
<dbReference type="SUPFAM" id="SSF64182">
    <property type="entry name" value="DHH phosphoesterases"/>
    <property type="match status" value="1"/>
</dbReference>
<dbReference type="OMA" id="NMMRRDY"/>
<dbReference type="HOGENOM" id="CLU_019358_0_1_1"/>
<accession>B5DLH1</accession>
<proteinExistence type="predicted"/>
<dbReference type="STRING" id="46245.B5DLH1"/>
<dbReference type="Gene3D" id="3.90.1640.10">
    <property type="entry name" value="inorganic pyrophosphatase (n-terminal core)"/>
    <property type="match status" value="1"/>
</dbReference>
<dbReference type="GeneID" id="6902217"/>
<dbReference type="InterPro" id="IPR038763">
    <property type="entry name" value="DHH_sf"/>
</dbReference>
<dbReference type="RefSeq" id="XP_002133744.1">
    <property type="nucleotide sequence ID" value="XM_002133708.3"/>
</dbReference>
<keyword evidence="1" id="KW-1185">Reference proteome</keyword>
<dbReference type="KEGG" id="dpo:6902217"/>
<dbReference type="AlphaFoldDB" id="B5DLH1"/>
<accession>A0A6I8UZR1</accession>
<name>B5DLH1_DROPS</name>
<dbReference type="PANTHER" id="PTHR12112:SF39">
    <property type="entry name" value="EG:152A3.5 PROTEIN (FBGN0003116_PN PROTEIN)"/>
    <property type="match status" value="1"/>
</dbReference>
<evidence type="ECO:0000313" key="1">
    <source>
        <dbReference type="Proteomes" id="UP000001819"/>
    </source>
</evidence>
<organism evidence="1 2">
    <name type="scientific">Drosophila pseudoobscura pseudoobscura</name>
    <name type="common">Fruit fly</name>
    <dbReference type="NCBI Taxonomy" id="46245"/>
    <lineage>
        <taxon>Eukaryota</taxon>
        <taxon>Metazoa</taxon>
        <taxon>Ecdysozoa</taxon>
        <taxon>Arthropoda</taxon>
        <taxon>Hexapoda</taxon>
        <taxon>Insecta</taxon>
        <taxon>Pterygota</taxon>
        <taxon>Neoptera</taxon>
        <taxon>Endopterygota</taxon>
        <taxon>Diptera</taxon>
        <taxon>Brachycera</taxon>
        <taxon>Muscomorpha</taxon>
        <taxon>Ephydroidea</taxon>
        <taxon>Drosophilidae</taxon>
        <taxon>Drosophila</taxon>
        <taxon>Sophophora</taxon>
    </lineage>
</organism>
<reference evidence="2" key="1">
    <citation type="submission" date="2025-08" db="UniProtKB">
        <authorList>
            <consortium name="RefSeq"/>
        </authorList>
    </citation>
    <scope>IDENTIFICATION</scope>
    <source>
        <strain evidence="2">MV-25-SWS-2005</strain>
        <tissue evidence="2">Whole body</tissue>
    </source>
</reference>
<dbReference type="Proteomes" id="UP000001819">
    <property type="component" value="Chromosome X"/>
</dbReference>
<dbReference type="InParanoid" id="B5DLH1"/>
<evidence type="ECO:0000313" key="2">
    <source>
        <dbReference type="RefSeq" id="XP_002133744.1"/>
    </source>
</evidence>
<sequence length="425" mass="49090">MEVEIPKKKPHRSEKILGFLAYLQATQRFKFWQPQPNRSKVVKYICLSAVSCDMDSVISTLAVAYYRYRTKQSTFDHYVPMLNMCRRDFAANKEVDQLLRKWDIDEARHLLFRDDFKMELLMQCRFILVNHHDSCFNNLVVEYYDHRPFRFSEAPLPRDCQCDLSILPMRSCAGMITALYKKASIESNIVFELLRTALLMANSNFDLVPPNTLGEVPDFRMLKHLETLIRDRAMEPAEPEERANADQKTTDSVSKSGVVSLPEIIRRKFKLLETSNGKVMREVLFTSFPMALSTLVTFSQAPQVIDTFGKEQAADFILMLSTTPGTEVYGPRPVYQLGLLPMDGLQDLNSRRLFEHMVVNLNLSVDPMLNLKPFSKCDFMHGAFYNLGKLDNTVPDVLHLVERILYHWAEKCRCVTVADKKKPCF</sequence>
<dbReference type="Bgee" id="FBgn0244461">
    <property type="expression patterns" value="Expressed in male reproductive system and 1 other cell type or tissue"/>
</dbReference>